<comment type="caution">
    <text evidence="1">The sequence shown here is derived from an EMBL/GenBank/DDBJ whole genome shotgun (WGS) entry which is preliminary data.</text>
</comment>
<dbReference type="EMBL" id="JABEZY010269781">
    <property type="protein sequence ID" value="MBA0755454.1"/>
    <property type="molecule type" value="Genomic_DNA"/>
</dbReference>
<gene>
    <name evidence="1" type="ORF">Gogos_000018</name>
</gene>
<accession>A0A7J9D4H4</accession>
<protein>
    <submittedName>
        <fullName evidence="1">Uncharacterized protein</fullName>
    </submittedName>
</protein>
<keyword evidence="2" id="KW-1185">Reference proteome</keyword>
<proteinExistence type="predicted"/>
<dbReference type="AlphaFoldDB" id="A0A7J9D4H4"/>
<dbReference type="Proteomes" id="UP000593579">
    <property type="component" value="Unassembled WGS sequence"/>
</dbReference>
<evidence type="ECO:0000313" key="1">
    <source>
        <dbReference type="EMBL" id="MBA0755454.1"/>
    </source>
</evidence>
<name>A0A7J9D4H4_GOSGO</name>
<organism evidence="1 2">
    <name type="scientific">Gossypium gossypioides</name>
    <name type="common">Mexican cotton</name>
    <name type="synonym">Selera gossypioides</name>
    <dbReference type="NCBI Taxonomy" id="34282"/>
    <lineage>
        <taxon>Eukaryota</taxon>
        <taxon>Viridiplantae</taxon>
        <taxon>Streptophyta</taxon>
        <taxon>Embryophyta</taxon>
        <taxon>Tracheophyta</taxon>
        <taxon>Spermatophyta</taxon>
        <taxon>Magnoliopsida</taxon>
        <taxon>eudicotyledons</taxon>
        <taxon>Gunneridae</taxon>
        <taxon>Pentapetalae</taxon>
        <taxon>rosids</taxon>
        <taxon>malvids</taxon>
        <taxon>Malvales</taxon>
        <taxon>Malvaceae</taxon>
        <taxon>Malvoideae</taxon>
        <taxon>Gossypium</taxon>
    </lineage>
</organism>
<evidence type="ECO:0000313" key="2">
    <source>
        <dbReference type="Proteomes" id="UP000593579"/>
    </source>
</evidence>
<reference evidence="1 2" key="1">
    <citation type="journal article" date="2019" name="Genome Biol. Evol.">
        <title>Insights into the evolution of the New World diploid cottons (Gossypium, subgenus Houzingenia) based on genome sequencing.</title>
        <authorList>
            <person name="Grover C.E."/>
            <person name="Arick M.A. 2nd"/>
            <person name="Thrash A."/>
            <person name="Conover J.L."/>
            <person name="Sanders W.S."/>
            <person name="Peterson D.G."/>
            <person name="Frelichowski J.E."/>
            <person name="Scheffler J.A."/>
            <person name="Scheffler B.E."/>
            <person name="Wendel J.F."/>
        </authorList>
    </citation>
    <scope>NUCLEOTIDE SEQUENCE [LARGE SCALE GENOMIC DNA]</scope>
    <source>
        <strain evidence="1">5</strain>
        <tissue evidence="1">Leaf</tissue>
    </source>
</reference>
<sequence length="28" mass="3474">MFRRAYQLDLCHRGQEYCNYFLNACSDR</sequence>